<keyword evidence="2 5" id="KW-0812">Transmembrane</keyword>
<dbReference type="EMBL" id="BSTI01000045">
    <property type="protein sequence ID" value="GLY71704.1"/>
    <property type="molecule type" value="Genomic_DNA"/>
</dbReference>
<name>A0A9W6R996_9PSEU</name>
<dbReference type="AlphaFoldDB" id="A0A9W6R996"/>
<evidence type="ECO:0000259" key="6">
    <source>
        <dbReference type="PROSITE" id="PS50850"/>
    </source>
</evidence>
<dbReference type="SUPFAM" id="SSF103473">
    <property type="entry name" value="MFS general substrate transporter"/>
    <property type="match status" value="1"/>
</dbReference>
<dbReference type="InterPro" id="IPR011701">
    <property type="entry name" value="MFS"/>
</dbReference>
<gene>
    <name evidence="7" type="ORF">Atai01_83230</name>
</gene>
<feature type="transmembrane region" description="Helical" evidence="5">
    <location>
        <begin position="323"/>
        <end position="342"/>
    </location>
</feature>
<evidence type="ECO:0000256" key="2">
    <source>
        <dbReference type="ARBA" id="ARBA00022692"/>
    </source>
</evidence>
<dbReference type="Pfam" id="PF07690">
    <property type="entry name" value="MFS_1"/>
    <property type="match status" value="1"/>
</dbReference>
<accession>A0A9W6R996</accession>
<feature type="transmembrane region" description="Helical" evidence="5">
    <location>
        <begin position="148"/>
        <end position="170"/>
    </location>
</feature>
<evidence type="ECO:0000313" key="8">
    <source>
        <dbReference type="Proteomes" id="UP001165136"/>
    </source>
</evidence>
<reference evidence="7" key="1">
    <citation type="submission" date="2023-03" db="EMBL/GenBank/DDBJ databases">
        <title>Amycolatopsis taiwanensis NBRC 103393.</title>
        <authorList>
            <person name="Ichikawa N."/>
            <person name="Sato H."/>
            <person name="Tonouchi N."/>
        </authorList>
    </citation>
    <scope>NUCLEOTIDE SEQUENCE</scope>
    <source>
        <strain evidence="7">NBRC 103393</strain>
    </source>
</reference>
<sequence length="416" mass="41658">MAESMPAVPREQSGRSRPLWREPGVWQLLTVTALGFTSFFLTLGSVPLWAVRGGASDASAGSVTAVMLGFTVLIQTMVPALQRRVGSATLLALGLLALGAPAPFYLLGDHLPGLIAVSAIRGVGFGLLTVVAARLVSQVAPSNRQGKAVGLYGLAIAVPNLLAVPAGAALTSSNHFFWVAVLAACPVLAIPLVRVFRGSDSTAVSSGESGKASPHTSRAPARHGVAGAVRVAIVPSVVLLVVTLSGGGLVTFLPIALSDGQLASITLLVFGITGTLGRWQAGMINDRIGMRLLLPAALVASALGLAAVAAALPGSGDGNAGTIWTVAMLAGAAIFGAGYGATQNLTQIAVFARAGERHAVTASAVWNIFFDAGTAIGSYGVGLVAATGLHLTGTFVVCAVLVAAAVPAAIAAGTRG</sequence>
<evidence type="ECO:0000256" key="3">
    <source>
        <dbReference type="ARBA" id="ARBA00022989"/>
    </source>
</evidence>
<dbReference type="Gene3D" id="1.20.1250.20">
    <property type="entry name" value="MFS general substrate transporter like domains"/>
    <property type="match status" value="1"/>
</dbReference>
<dbReference type="InterPro" id="IPR020846">
    <property type="entry name" value="MFS_dom"/>
</dbReference>
<dbReference type="PANTHER" id="PTHR23531:SF1">
    <property type="entry name" value="QUINOLENE RESISTANCE PROTEIN NORA"/>
    <property type="match status" value="1"/>
</dbReference>
<dbReference type="PANTHER" id="PTHR23531">
    <property type="entry name" value="QUINOLENE RESISTANCE PROTEIN NORA"/>
    <property type="match status" value="1"/>
</dbReference>
<feature type="transmembrane region" description="Helical" evidence="5">
    <location>
        <begin position="25"/>
        <end position="50"/>
    </location>
</feature>
<dbReference type="RefSeq" id="WP_285491607.1">
    <property type="nucleotide sequence ID" value="NZ_BSTI01000045.1"/>
</dbReference>
<keyword evidence="8" id="KW-1185">Reference proteome</keyword>
<organism evidence="7 8">
    <name type="scientific">Amycolatopsis taiwanensis</name>
    <dbReference type="NCBI Taxonomy" id="342230"/>
    <lineage>
        <taxon>Bacteria</taxon>
        <taxon>Bacillati</taxon>
        <taxon>Actinomycetota</taxon>
        <taxon>Actinomycetes</taxon>
        <taxon>Pseudonocardiales</taxon>
        <taxon>Pseudonocardiaceae</taxon>
        <taxon>Amycolatopsis</taxon>
    </lineage>
</organism>
<proteinExistence type="predicted"/>
<feature type="transmembrane region" description="Helical" evidence="5">
    <location>
        <begin position="391"/>
        <end position="412"/>
    </location>
</feature>
<protein>
    <submittedName>
        <fullName evidence="7">MFS transporter</fullName>
    </submittedName>
</protein>
<dbReference type="InterPro" id="IPR052714">
    <property type="entry name" value="MFS_Exporter"/>
</dbReference>
<dbReference type="InterPro" id="IPR036259">
    <property type="entry name" value="MFS_trans_sf"/>
</dbReference>
<evidence type="ECO:0000256" key="1">
    <source>
        <dbReference type="ARBA" id="ARBA00004651"/>
    </source>
</evidence>
<dbReference type="GO" id="GO:0005886">
    <property type="term" value="C:plasma membrane"/>
    <property type="evidence" value="ECO:0007669"/>
    <property type="project" value="UniProtKB-SubCell"/>
</dbReference>
<comment type="subcellular location">
    <subcellularLocation>
        <location evidence="1">Cell membrane</location>
        <topology evidence="1">Multi-pass membrane protein</topology>
    </subcellularLocation>
</comment>
<comment type="caution">
    <text evidence="7">The sequence shown here is derived from an EMBL/GenBank/DDBJ whole genome shotgun (WGS) entry which is preliminary data.</text>
</comment>
<feature type="domain" description="Major facilitator superfamily (MFS) profile" evidence="6">
    <location>
        <begin position="23"/>
        <end position="416"/>
    </location>
</feature>
<evidence type="ECO:0000256" key="5">
    <source>
        <dbReference type="SAM" id="Phobius"/>
    </source>
</evidence>
<feature type="transmembrane region" description="Helical" evidence="5">
    <location>
        <begin position="88"/>
        <end position="107"/>
    </location>
</feature>
<dbReference type="PROSITE" id="PS50850">
    <property type="entry name" value="MFS"/>
    <property type="match status" value="1"/>
</dbReference>
<feature type="transmembrane region" description="Helical" evidence="5">
    <location>
        <begin position="62"/>
        <end position="81"/>
    </location>
</feature>
<evidence type="ECO:0000256" key="4">
    <source>
        <dbReference type="ARBA" id="ARBA00023136"/>
    </source>
</evidence>
<feature type="transmembrane region" description="Helical" evidence="5">
    <location>
        <begin position="176"/>
        <end position="196"/>
    </location>
</feature>
<feature type="transmembrane region" description="Helical" evidence="5">
    <location>
        <begin position="262"/>
        <end position="280"/>
    </location>
</feature>
<feature type="transmembrane region" description="Helical" evidence="5">
    <location>
        <begin position="231"/>
        <end position="256"/>
    </location>
</feature>
<feature type="transmembrane region" description="Helical" evidence="5">
    <location>
        <begin position="113"/>
        <end position="136"/>
    </location>
</feature>
<feature type="transmembrane region" description="Helical" evidence="5">
    <location>
        <begin position="363"/>
        <end position="385"/>
    </location>
</feature>
<keyword evidence="3 5" id="KW-1133">Transmembrane helix</keyword>
<evidence type="ECO:0000313" key="7">
    <source>
        <dbReference type="EMBL" id="GLY71704.1"/>
    </source>
</evidence>
<feature type="transmembrane region" description="Helical" evidence="5">
    <location>
        <begin position="292"/>
        <end position="311"/>
    </location>
</feature>
<dbReference type="Proteomes" id="UP001165136">
    <property type="component" value="Unassembled WGS sequence"/>
</dbReference>
<dbReference type="GO" id="GO:0022857">
    <property type="term" value="F:transmembrane transporter activity"/>
    <property type="evidence" value="ECO:0007669"/>
    <property type="project" value="InterPro"/>
</dbReference>
<keyword evidence="4 5" id="KW-0472">Membrane</keyword>